<dbReference type="GO" id="GO:0003677">
    <property type="term" value="F:DNA binding"/>
    <property type="evidence" value="ECO:0007669"/>
    <property type="project" value="UniProtKB-KW"/>
</dbReference>
<keyword evidence="3" id="KW-0233">DNA recombination</keyword>
<dbReference type="RefSeq" id="WP_213366366.1">
    <property type="nucleotide sequence ID" value="NZ_BSFM01000004.1"/>
</dbReference>
<reference evidence="9" key="2">
    <citation type="submission" date="2023-01" db="EMBL/GenBank/DDBJ databases">
        <authorList>
            <person name="Sun Q."/>
            <person name="Evtushenko L."/>
        </authorList>
    </citation>
    <scope>NUCLEOTIDE SEQUENCE</scope>
    <source>
        <strain evidence="9">VKM B-2789</strain>
    </source>
</reference>
<dbReference type="Proteomes" id="UP001143330">
    <property type="component" value="Unassembled WGS sequence"/>
</dbReference>
<evidence type="ECO:0000259" key="8">
    <source>
        <dbReference type="PROSITE" id="PS51737"/>
    </source>
</evidence>
<evidence type="ECO:0000313" key="10">
    <source>
        <dbReference type="Proteomes" id="UP001143330"/>
    </source>
</evidence>
<dbReference type="GO" id="GO:0000150">
    <property type="term" value="F:DNA strand exchange activity"/>
    <property type="evidence" value="ECO:0007669"/>
    <property type="project" value="InterPro"/>
</dbReference>
<feature type="domain" description="Resolvase/invertase-type recombinase catalytic" evidence="7">
    <location>
        <begin position="19"/>
        <end position="171"/>
    </location>
</feature>
<evidence type="ECO:0000256" key="6">
    <source>
        <dbReference type="SAM" id="Coils"/>
    </source>
</evidence>
<protein>
    <recommendedName>
        <fullName evidence="11">Recombinase family protein</fullName>
    </recommendedName>
</protein>
<sequence length="581" mass="65403">MARHAAERNVGATTGVAERAALYLRVSTGRQADSDLSIPDQRRQIENYCQAKGWERVAEFVEPGNTATDDRRPAFQAMIDAALTRPAPFGVIIVHSFSRFFRDQFQFEFYVRKLAKNGVRLISITQDLGDDPMSVMMRQIMTLFDEYQSKENAKHTLRAMKENARQGYWNGSRPPIGYRIVIAGQRGSKVKKKLEIDPIHADTVRLIYRLALTGDPQRNGSPMGIKSITAYLNERNIRTRDGGRWGIASVHQILTRTTYIGEHRFNTRDHKTRAPKPEAEHAIAQVPSIITEAEFRAVQANLRARSPQWTPPREVSGPTLLTGICFCASCGGAMTLRTGKGSSGGMYRYYACSTTARMGKTGCKGLAVRMDRLDRAVIDHLERRILDPERLSVLLEQLLDRREEWVERRRNHITELNKRATESEAKLKRLYEAIENGLINMADLSLKDRIAELTAIRDQAQADAERAQAAVERTGPKVTVESLKHFSEVARAKLRTETGEYHRDHLRALAQRVEVVSKSEIRLMGNKSDLLRTLAAASSVGAAANGVRSFVPKWRAQHDSNVRSLPWRAASTIPVSPCFRC</sequence>
<keyword evidence="1" id="KW-0229">DNA integration</keyword>
<feature type="active site" description="O-(5'-phospho-DNA)-serine intermediate" evidence="4 5">
    <location>
        <position position="27"/>
    </location>
</feature>
<dbReference type="PROSITE" id="PS51736">
    <property type="entry name" value="RECOMBINASES_3"/>
    <property type="match status" value="1"/>
</dbReference>
<dbReference type="Gene3D" id="3.40.50.1390">
    <property type="entry name" value="Resolvase, N-terminal catalytic domain"/>
    <property type="match status" value="1"/>
</dbReference>
<dbReference type="Pfam" id="PF13408">
    <property type="entry name" value="Zn_ribbon_recom"/>
    <property type="match status" value="1"/>
</dbReference>
<dbReference type="InterPro" id="IPR050639">
    <property type="entry name" value="SSR_resolvase"/>
</dbReference>
<keyword evidence="10" id="KW-1185">Reference proteome</keyword>
<evidence type="ECO:0000313" key="9">
    <source>
        <dbReference type="EMBL" id="GLK82830.1"/>
    </source>
</evidence>
<dbReference type="PANTHER" id="PTHR30461:SF23">
    <property type="entry name" value="DNA RECOMBINASE-RELATED"/>
    <property type="match status" value="1"/>
</dbReference>
<dbReference type="GO" id="GO:0015074">
    <property type="term" value="P:DNA integration"/>
    <property type="evidence" value="ECO:0007669"/>
    <property type="project" value="UniProtKB-KW"/>
</dbReference>
<dbReference type="InterPro" id="IPR038109">
    <property type="entry name" value="DNA_bind_recomb_sf"/>
</dbReference>
<reference evidence="9" key="1">
    <citation type="journal article" date="2014" name="Int. J. Syst. Evol. Microbiol.">
        <title>Complete genome sequence of Corynebacterium casei LMG S-19264T (=DSM 44701T), isolated from a smear-ripened cheese.</title>
        <authorList>
            <consortium name="US DOE Joint Genome Institute (JGI-PGF)"/>
            <person name="Walter F."/>
            <person name="Albersmeier A."/>
            <person name="Kalinowski J."/>
            <person name="Ruckert C."/>
        </authorList>
    </citation>
    <scope>NUCLEOTIDE SEQUENCE</scope>
    <source>
        <strain evidence="9">VKM B-2789</strain>
    </source>
</reference>
<evidence type="ECO:0000256" key="1">
    <source>
        <dbReference type="ARBA" id="ARBA00022908"/>
    </source>
</evidence>
<dbReference type="EMBL" id="BSFM01000004">
    <property type="protein sequence ID" value="GLK82830.1"/>
    <property type="molecule type" value="Genomic_DNA"/>
</dbReference>
<dbReference type="Pfam" id="PF07508">
    <property type="entry name" value="Recombinase"/>
    <property type="match status" value="1"/>
</dbReference>
<organism evidence="9 10">
    <name type="scientific">Ancylobacter defluvii</name>
    <dbReference type="NCBI Taxonomy" id="1282440"/>
    <lineage>
        <taxon>Bacteria</taxon>
        <taxon>Pseudomonadati</taxon>
        <taxon>Pseudomonadota</taxon>
        <taxon>Alphaproteobacteria</taxon>
        <taxon>Hyphomicrobiales</taxon>
        <taxon>Xanthobacteraceae</taxon>
        <taxon>Ancylobacter</taxon>
    </lineage>
</organism>
<keyword evidence="6" id="KW-0175">Coiled coil</keyword>
<feature type="coiled-coil region" evidence="6">
    <location>
        <begin position="395"/>
        <end position="470"/>
    </location>
</feature>
<dbReference type="Pfam" id="PF00239">
    <property type="entry name" value="Resolvase"/>
    <property type="match status" value="1"/>
</dbReference>
<dbReference type="SMART" id="SM00857">
    <property type="entry name" value="Resolvase"/>
    <property type="match status" value="1"/>
</dbReference>
<evidence type="ECO:0008006" key="11">
    <source>
        <dbReference type="Google" id="ProtNLM"/>
    </source>
</evidence>
<name>A0A9W6JS47_9HYPH</name>
<evidence type="ECO:0000256" key="3">
    <source>
        <dbReference type="ARBA" id="ARBA00023172"/>
    </source>
</evidence>
<dbReference type="SUPFAM" id="SSF53041">
    <property type="entry name" value="Resolvase-like"/>
    <property type="match status" value="1"/>
</dbReference>
<dbReference type="AlphaFoldDB" id="A0A9W6JS47"/>
<evidence type="ECO:0000256" key="4">
    <source>
        <dbReference type="PIRSR" id="PIRSR606118-50"/>
    </source>
</evidence>
<accession>A0A9W6JS47</accession>
<dbReference type="PROSITE" id="PS51737">
    <property type="entry name" value="RECOMBINASE_DNA_BIND"/>
    <property type="match status" value="1"/>
</dbReference>
<dbReference type="PANTHER" id="PTHR30461">
    <property type="entry name" value="DNA-INVERTASE FROM LAMBDOID PROPHAGE"/>
    <property type="match status" value="1"/>
</dbReference>
<evidence type="ECO:0000256" key="5">
    <source>
        <dbReference type="PROSITE-ProRule" id="PRU10137"/>
    </source>
</evidence>
<keyword evidence="2" id="KW-0238">DNA-binding</keyword>
<gene>
    <name evidence="9" type="ORF">GCM10017653_08990</name>
</gene>
<feature type="domain" description="Recombinase" evidence="8">
    <location>
        <begin position="175"/>
        <end position="308"/>
    </location>
</feature>
<dbReference type="Gene3D" id="3.90.1750.20">
    <property type="entry name" value="Putative Large Serine Recombinase, Chain B, Domain 2"/>
    <property type="match status" value="1"/>
</dbReference>
<dbReference type="InterPro" id="IPR025827">
    <property type="entry name" value="Zn_ribbon_recom_dom"/>
</dbReference>
<dbReference type="InterPro" id="IPR006118">
    <property type="entry name" value="Recombinase_CS"/>
</dbReference>
<dbReference type="InterPro" id="IPR036162">
    <property type="entry name" value="Resolvase-like_N_sf"/>
</dbReference>
<evidence type="ECO:0000259" key="7">
    <source>
        <dbReference type="PROSITE" id="PS51736"/>
    </source>
</evidence>
<dbReference type="PROSITE" id="PS00397">
    <property type="entry name" value="RECOMBINASES_1"/>
    <property type="match status" value="1"/>
</dbReference>
<evidence type="ECO:0000256" key="2">
    <source>
        <dbReference type="ARBA" id="ARBA00023125"/>
    </source>
</evidence>
<dbReference type="InterPro" id="IPR011109">
    <property type="entry name" value="DNA_bind_recombinase_dom"/>
</dbReference>
<dbReference type="InterPro" id="IPR006119">
    <property type="entry name" value="Resolv_N"/>
</dbReference>
<proteinExistence type="predicted"/>
<comment type="caution">
    <text evidence="9">The sequence shown here is derived from an EMBL/GenBank/DDBJ whole genome shotgun (WGS) entry which is preliminary data.</text>
</comment>
<dbReference type="CDD" id="cd00338">
    <property type="entry name" value="Ser_Recombinase"/>
    <property type="match status" value="1"/>
</dbReference>